<proteinExistence type="predicted"/>
<name>A0A0A2T419_9GAMM</name>
<sequence>MSLNFNSDNHPSIDIRAFKTWNAILWQLAFQFHQHAEEILVKLKEYPGITSVNGEPTAQEVKFTRSTFN</sequence>
<evidence type="ECO:0000313" key="2">
    <source>
        <dbReference type="Proteomes" id="UP000054422"/>
    </source>
</evidence>
<evidence type="ECO:0000313" key="1">
    <source>
        <dbReference type="EMBL" id="KGP62173.1"/>
    </source>
</evidence>
<reference evidence="1 2" key="1">
    <citation type="submission" date="2014-05" db="EMBL/GenBank/DDBJ databases">
        <authorList>
            <person name="Rizzardi K."/>
            <person name="Winiecka-Krusnell J."/>
            <person name="Ramliden M."/>
            <person name="Alm E."/>
            <person name="Andersson S."/>
            <person name="Byfors S."/>
        </authorList>
    </citation>
    <scope>NUCLEOTIDE SEQUENCE [LARGE SCALE GENOMIC DNA]</scope>
    <source>
        <strain evidence="1 2">LEGN</strain>
    </source>
</reference>
<dbReference type="Proteomes" id="UP000054422">
    <property type="component" value="Unassembled WGS sequence"/>
</dbReference>
<organism evidence="1 2">
    <name type="scientific">Legionella norrlandica</name>
    <dbReference type="NCBI Taxonomy" id="1498499"/>
    <lineage>
        <taxon>Bacteria</taxon>
        <taxon>Pseudomonadati</taxon>
        <taxon>Pseudomonadota</taxon>
        <taxon>Gammaproteobacteria</taxon>
        <taxon>Legionellales</taxon>
        <taxon>Legionellaceae</taxon>
        <taxon>Legionella</taxon>
    </lineage>
</organism>
<comment type="caution">
    <text evidence="1">The sequence shown here is derived from an EMBL/GenBank/DDBJ whole genome shotgun (WGS) entry which is preliminary data.</text>
</comment>
<dbReference type="AlphaFoldDB" id="A0A0A2T419"/>
<dbReference type="RefSeq" id="WP_035891627.1">
    <property type="nucleotide sequence ID" value="NZ_JNCF01000101.1"/>
</dbReference>
<gene>
    <name evidence="1" type="ORF">EP47_08815</name>
</gene>
<protein>
    <submittedName>
        <fullName evidence="1">Uncharacterized protein</fullName>
    </submittedName>
</protein>
<keyword evidence="2" id="KW-1185">Reference proteome</keyword>
<accession>A0A0A2T419</accession>
<dbReference type="EMBL" id="JNCF01000101">
    <property type="protein sequence ID" value="KGP62173.1"/>
    <property type="molecule type" value="Genomic_DNA"/>
</dbReference>